<evidence type="ECO:0000313" key="3">
    <source>
        <dbReference type="EMBL" id="HIW79306.1"/>
    </source>
</evidence>
<evidence type="ECO:0000256" key="1">
    <source>
        <dbReference type="ARBA" id="ARBA00010529"/>
    </source>
</evidence>
<dbReference type="SUPFAM" id="SSF47729">
    <property type="entry name" value="IHF-like DNA-binding proteins"/>
    <property type="match status" value="1"/>
</dbReference>
<evidence type="ECO:0000256" key="2">
    <source>
        <dbReference type="ARBA" id="ARBA00023125"/>
    </source>
</evidence>
<gene>
    <name evidence="3" type="ORF">H9874_09210</name>
</gene>
<dbReference type="EMBL" id="DXGI01000349">
    <property type="protein sequence ID" value="HIW79306.1"/>
    <property type="molecule type" value="Genomic_DNA"/>
</dbReference>
<comment type="similarity">
    <text evidence="1">Belongs to the bacterial histone-like protein family.</text>
</comment>
<dbReference type="InterPro" id="IPR000119">
    <property type="entry name" value="Hist_DNA-bd"/>
</dbReference>
<dbReference type="Gene3D" id="4.10.520.10">
    <property type="entry name" value="IHF-like DNA-binding proteins"/>
    <property type="match status" value="1"/>
</dbReference>
<proteinExistence type="inferred from homology"/>
<name>A0A9D1UA92_9BACT</name>
<dbReference type="AlphaFoldDB" id="A0A9D1UA92"/>
<keyword evidence="2 3" id="KW-0238">DNA-binding</keyword>
<organism evidence="3 4">
    <name type="scientific">Candidatus Bilophila faecipullorum</name>
    <dbReference type="NCBI Taxonomy" id="2838482"/>
    <lineage>
        <taxon>Bacteria</taxon>
        <taxon>Pseudomonadati</taxon>
        <taxon>Thermodesulfobacteriota</taxon>
        <taxon>Desulfovibrionia</taxon>
        <taxon>Desulfovibrionales</taxon>
        <taxon>Desulfovibrionaceae</taxon>
        <taxon>Bilophila</taxon>
    </lineage>
</organism>
<reference evidence="3" key="1">
    <citation type="journal article" date="2021" name="PeerJ">
        <title>Extensive microbial diversity within the chicken gut microbiome revealed by metagenomics and culture.</title>
        <authorList>
            <person name="Gilroy R."/>
            <person name="Ravi A."/>
            <person name="Getino M."/>
            <person name="Pursley I."/>
            <person name="Horton D.L."/>
            <person name="Alikhan N.F."/>
            <person name="Baker D."/>
            <person name="Gharbi K."/>
            <person name="Hall N."/>
            <person name="Watson M."/>
            <person name="Adriaenssens E.M."/>
            <person name="Foster-Nyarko E."/>
            <person name="Jarju S."/>
            <person name="Secka A."/>
            <person name="Antonio M."/>
            <person name="Oren A."/>
            <person name="Chaudhuri R.R."/>
            <person name="La Ragione R."/>
            <person name="Hildebrand F."/>
            <person name="Pallen M.J."/>
        </authorList>
    </citation>
    <scope>NUCLEOTIDE SEQUENCE</scope>
    <source>
        <strain evidence="3">ChiSxjej5B17-1746</strain>
    </source>
</reference>
<comment type="caution">
    <text evidence="3">The sequence shown here is derived from an EMBL/GenBank/DDBJ whole genome shotgun (WGS) entry which is preliminary data.</text>
</comment>
<protein>
    <submittedName>
        <fullName evidence="3">HU family DNA-binding protein</fullName>
    </submittedName>
</protein>
<feature type="non-terminal residue" evidence="3">
    <location>
        <position position="81"/>
    </location>
</feature>
<evidence type="ECO:0000313" key="4">
    <source>
        <dbReference type="Proteomes" id="UP000824264"/>
    </source>
</evidence>
<accession>A0A9D1UA92</accession>
<dbReference type="GO" id="GO:0030527">
    <property type="term" value="F:structural constituent of chromatin"/>
    <property type="evidence" value="ECO:0007669"/>
    <property type="project" value="InterPro"/>
</dbReference>
<reference evidence="3" key="2">
    <citation type="submission" date="2021-04" db="EMBL/GenBank/DDBJ databases">
        <authorList>
            <person name="Gilroy R."/>
        </authorList>
    </citation>
    <scope>NUCLEOTIDE SEQUENCE</scope>
    <source>
        <strain evidence="3">ChiSxjej5B17-1746</strain>
    </source>
</reference>
<dbReference type="InterPro" id="IPR010992">
    <property type="entry name" value="IHF-like_DNA-bd_dom_sf"/>
</dbReference>
<sequence>MTKAELIKKWQVVELTEHGNTHPAIRLEELLSSLCGVMASELFEGGEVSLPGIGKLKSVRVAGRNRLIPRTGEKTFVPAHL</sequence>
<dbReference type="GO" id="GO:0003677">
    <property type="term" value="F:DNA binding"/>
    <property type="evidence" value="ECO:0007669"/>
    <property type="project" value="UniProtKB-KW"/>
</dbReference>
<dbReference type="Proteomes" id="UP000824264">
    <property type="component" value="Unassembled WGS sequence"/>
</dbReference>
<dbReference type="Pfam" id="PF00216">
    <property type="entry name" value="Bac_DNA_binding"/>
    <property type="match status" value="1"/>
</dbReference>